<sequence length="108" mass="12053">MKVIDYCVVHGITIADLNREMREHLAAGWQPIGHAQPRSGDGWHQTAVKYAPAEEQDEPIVLELDHAQALASLLEPDALVMMRLEDVEVKSALHAIRHMLVKSNRLVG</sequence>
<gene>
    <name evidence="1" type="ORF">PaBG_00064</name>
</gene>
<evidence type="ECO:0000313" key="1">
    <source>
        <dbReference type="EMBL" id="AGS81948.1"/>
    </source>
</evidence>
<dbReference type="Proteomes" id="UP000015545">
    <property type="component" value="Segment"/>
</dbReference>
<dbReference type="EMBL" id="KF147891">
    <property type="protein sequence ID" value="AGS81948.1"/>
    <property type="molecule type" value="Genomic_DNA"/>
</dbReference>
<organism evidence="1 2">
    <name type="scientific">Pseudomonas phage PaBG</name>
    <dbReference type="NCBI Taxonomy" id="1335230"/>
    <lineage>
        <taxon>Viruses</taxon>
        <taxon>Duplodnaviria</taxon>
        <taxon>Heunggongvirae</taxon>
        <taxon>Uroviricota</taxon>
        <taxon>Caudoviricetes</taxon>
        <taxon>Baikalvirus</taxon>
        <taxon>Baikalvirus PaBG</taxon>
    </lineage>
</organism>
<keyword evidence="2" id="KW-1185">Reference proteome</keyword>
<name>S5WB35_9CAUD</name>
<dbReference type="RefSeq" id="YP_008433395.1">
    <property type="nucleotide sequence ID" value="NC_022096.1"/>
</dbReference>
<proteinExistence type="predicted"/>
<dbReference type="KEGG" id="vg:16574750"/>
<evidence type="ECO:0000313" key="2">
    <source>
        <dbReference type="Proteomes" id="UP000015545"/>
    </source>
</evidence>
<dbReference type="GeneID" id="16574750"/>
<protein>
    <submittedName>
        <fullName evidence="1">Uncharacterized protein</fullName>
    </submittedName>
</protein>
<accession>S5WB35</accession>
<reference evidence="1 2" key="1">
    <citation type="journal article" date="2014" name="Genome Announc.">
        <title>Complete Genome Sequence of the Novel Giant Pseudomonas Phage PaBG.</title>
        <authorList>
            <person name="Sykilinda N.N."/>
            <person name="Bondar A.A."/>
            <person name="Gorshkova A.S."/>
            <person name="Kurochkina L.P."/>
            <person name="Kulikov E.E."/>
            <person name="Shneider M.M."/>
            <person name="Kadykov V.A."/>
            <person name="Solovjeva N.V."/>
            <person name="Kabilov M.R."/>
            <person name="Mesyanzhinov V.V."/>
            <person name="Vlassov V.V."/>
            <person name="Drukker V.V."/>
            <person name="Miroshnikov K.A."/>
        </authorList>
    </citation>
    <scope>NUCLEOTIDE SEQUENCE [LARGE SCALE GENOMIC DNA]</scope>
</reference>